<evidence type="ECO:0000313" key="2">
    <source>
        <dbReference type="EMBL" id="CAE0692972.1"/>
    </source>
</evidence>
<dbReference type="AlphaFoldDB" id="A0A6S8TG47"/>
<reference evidence="3" key="1">
    <citation type="submission" date="2021-01" db="EMBL/GenBank/DDBJ databases">
        <authorList>
            <person name="Corre E."/>
            <person name="Pelletier E."/>
            <person name="Niang G."/>
            <person name="Scheremetjew M."/>
            <person name="Finn R."/>
            <person name="Kale V."/>
            <person name="Holt S."/>
            <person name="Cochrane G."/>
            <person name="Meng A."/>
            <person name="Brown T."/>
            <person name="Cohen L."/>
        </authorList>
    </citation>
    <scope>NUCLEOTIDE SEQUENCE</scope>
    <source>
        <strain evidence="3">CCMP1756</strain>
    </source>
</reference>
<feature type="region of interest" description="Disordered" evidence="1">
    <location>
        <begin position="244"/>
        <end position="290"/>
    </location>
</feature>
<evidence type="ECO:0000313" key="5">
    <source>
        <dbReference type="Proteomes" id="UP000789595"/>
    </source>
</evidence>
<proteinExistence type="predicted"/>
<name>A0A6S8TG47_9STRA</name>
<dbReference type="EMBL" id="HBIW01009850">
    <property type="protein sequence ID" value="CAE0692972.1"/>
    <property type="molecule type" value="Transcribed_RNA"/>
</dbReference>
<gene>
    <name evidence="2" type="ORF">PCAL00307_LOCUS8408</name>
    <name evidence="3" type="ORF">PCAL00307_LOCUS8411</name>
    <name evidence="4" type="ORF">PECAL_3P10780</name>
</gene>
<accession>A0A6S8TG47</accession>
<dbReference type="Proteomes" id="UP000789595">
    <property type="component" value="Unassembled WGS sequence"/>
</dbReference>
<organism evidence="3">
    <name type="scientific">Pelagomonas calceolata</name>
    <dbReference type="NCBI Taxonomy" id="35677"/>
    <lineage>
        <taxon>Eukaryota</taxon>
        <taxon>Sar</taxon>
        <taxon>Stramenopiles</taxon>
        <taxon>Ochrophyta</taxon>
        <taxon>Pelagophyceae</taxon>
        <taxon>Pelagomonadales</taxon>
        <taxon>Pelagomonadaceae</taxon>
        <taxon>Pelagomonas</taxon>
    </lineage>
</organism>
<keyword evidence="5" id="KW-1185">Reference proteome</keyword>
<feature type="compositionally biased region" description="Acidic residues" evidence="1">
    <location>
        <begin position="82"/>
        <end position="107"/>
    </location>
</feature>
<sequence length="598" mass="67188">MGAIQGKLVKVPTPKEVKSELEGKFIDVVRSPWHKKRYKVLGYDSDTDLYTCAPTKVEGPLEHIKLKAENITVYVDVIPVEESSESEGDPMSEDEEDDDDDEEEEEVSAPFTAEDVRMMKQPELRAHCVTYDLKRDTVPKMKEALMNKFGLKGSNLSDHQQKVEEKRKATAAFFQLPIVVAIISTISNFNPKNPRHAELFMKEYRKKEGKGPAEYVDPVSINGQLWNVRFHSRDRNLILERAKERREDMSPEKRQAKRDAVNNYHERVTKPKRAAEGKPLRNDGASGGNKASQALKWPFLIYLTAMCQAGQHAKAYDHLWAVFTQGGPSTFDPKDPARCGSRNTRVAGWVMQLVAAFTQNLALSVIDGEGPSFGLIALYYEIGMCFGPARACYDQLFTKLLSSRGLPKFCRFDNGKTRKYRTPLADNRADELQKFLDELEAYLKQKGGSILGYWGGGEKHFLDAHLDDAQSFTVMNLLEAIRYMLDLELNGAVPRGHPLFNCRDGVCLSTECIGPVFCGHIKQTPTFKAHHGGYDSVVTREFVIGLCAAAERARLGKADLTWNGKVLDVAAVRAGWTAGEDTGYKREGERKKRARRGK</sequence>
<reference evidence="4" key="2">
    <citation type="submission" date="2021-11" db="EMBL/GenBank/DDBJ databases">
        <authorList>
            <consortium name="Genoscope - CEA"/>
            <person name="William W."/>
        </authorList>
    </citation>
    <scope>NUCLEOTIDE SEQUENCE</scope>
</reference>
<feature type="region of interest" description="Disordered" evidence="1">
    <location>
        <begin position="81"/>
        <end position="111"/>
    </location>
</feature>
<dbReference type="EMBL" id="CAKKNE010000003">
    <property type="protein sequence ID" value="CAH0371150.1"/>
    <property type="molecule type" value="Genomic_DNA"/>
</dbReference>
<evidence type="ECO:0000313" key="4">
    <source>
        <dbReference type="EMBL" id="CAH0371150.1"/>
    </source>
</evidence>
<protein>
    <submittedName>
        <fullName evidence="3">Uncharacterized protein</fullName>
    </submittedName>
</protein>
<evidence type="ECO:0000256" key="1">
    <source>
        <dbReference type="SAM" id="MobiDB-lite"/>
    </source>
</evidence>
<evidence type="ECO:0000313" key="3">
    <source>
        <dbReference type="EMBL" id="CAE0692975.1"/>
    </source>
</evidence>
<dbReference type="EMBL" id="HBIW01009853">
    <property type="protein sequence ID" value="CAE0692975.1"/>
    <property type="molecule type" value="Transcribed_RNA"/>
</dbReference>
<feature type="compositionally biased region" description="Basic and acidic residues" evidence="1">
    <location>
        <begin position="244"/>
        <end position="281"/>
    </location>
</feature>